<reference evidence="3" key="1">
    <citation type="submission" date="2020-04" db="EMBL/GenBank/DDBJ databases">
        <authorList>
            <person name="Zhang T."/>
        </authorList>
    </citation>
    <scope>NUCLEOTIDE SEQUENCE</scope>
    <source>
        <strain evidence="3">HKST-UBA10</strain>
    </source>
</reference>
<reference evidence="3" key="2">
    <citation type="journal article" date="2021" name="Microbiome">
        <title>Successional dynamics and alternative stable states in a saline activated sludge microbial community over 9 years.</title>
        <authorList>
            <person name="Wang Y."/>
            <person name="Ye J."/>
            <person name="Ju F."/>
            <person name="Liu L."/>
            <person name="Boyd J.A."/>
            <person name="Deng Y."/>
            <person name="Parks D.H."/>
            <person name="Jiang X."/>
            <person name="Yin X."/>
            <person name="Woodcroft B.J."/>
            <person name="Tyson G.W."/>
            <person name="Hugenholtz P."/>
            <person name="Polz M.F."/>
            <person name="Zhang T."/>
        </authorList>
    </citation>
    <scope>NUCLEOTIDE SEQUENCE</scope>
    <source>
        <strain evidence="3">HKST-UBA10</strain>
    </source>
</reference>
<organism evidence="3 4">
    <name type="scientific">Candidatus Dojkabacteria bacterium</name>
    <dbReference type="NCBI Taxonomy" id="2099670"/>
    <lineage>
        <taxon>Bacteria</taxon>
        <taxon>Candidatus Dojkabacteria</taxon>
    </lineage>
</organism>
<dbReference type="InterPro" id="IPR016032">
    <property type="entry name" value="Sig_transdc_resp-reg_C-effctor"/>
</dbReference>
<comment type="caution">
    <text evidence="3">The sequence shown here is derived from an EMBL/GenBank/DDBJ whole genome shotgun (WGS) entry which is preliminary data.</text>
</comment>
<evidence type="ECO:0000313" key="3">
    <source>
        <dbReference type="EMBL" id="MCA9381778.1"/>
    </source>
</evidence>
<keyword evidence="1" id="KW-0238">DNA-binding</keyword>
<dbReference type="GO" id="GO:0006355">
    <property type="term" value="P:regulation of DNA-templated transcription"/>
    <property type="evidence" value="ECO:0007669"/>
    <property type="project" value="InterPro"/>
</dbReference>
<dbReference type="InterPro" id="IPR001867">
    <property type="entry name" value="OmpR/PhoB-type_DNA-bd"/>
</dbReference>
<dbReference type="AlphaFoldDB" id="A0A955RHE4"/>
<evidence type="ECO:0000259" key="2">
    <source>
        <dbReference type="SMART" id="SM00862"/>
    </source>
</evidence>
<dbReference type="InterPro" id="IPR027417">
    <property type="entry name" value="P-loop_NTPase"/>
</dbReference>
<evidence type="ECO:0000313" key="4">
    <source>
        <dbReference type="Proteomes" id="UP000782843"/>
    </source>
</evidence>
<gene>
    <name evidence="3" type="ORF">KC660_00020</name>
</gene>
<name>A0A955RHE4_9BACT</name>
<dbReference type="EMBL" id="JAGQLG010000001">
    <property type="protein sequence ID" value="MCA9381778.1"/>
    <property type="molecule type" value="Genomic_DNA"/>
</dbReference>
<dbReference type="InterPro" id="IPR036388">
    <property type="entry name" value="WH-like_DNA-bd_sf"/>
</dbReference>
<dbReference type="SUPFAM" id="SSF46894">
    <property type="entry name" value="C-terminal effector domain of the bipartite response regulators"/>
    <property type="match status" value="1"/>
</dbReference>
<dbReference type="SUPFAM" id="SSF52540">
    <property type="entry name" value="P-loop containing nucleoside triphosphate hydrolases"/>
    <property type="match status" value="1"/>
</dbReference>
<dbReference type="Proteomes" id="UP000782843">
    <property type="component" value="Unassembled WGS sequence"/>
</dbReference>
<dbReference type="SMART" id="SM00862">
    <property type="entry name" value="Trans_reg_C"/>
    <property type="match status" value="1"/>
</dbReference>
<evidence type="ECO:0000256" key="1">
    <source>
        <dbReference type="ARBA" id="ARBA00023125"/>
    </source>
</evidence>
<accession>A0A955RHE4</accession>
<dbReference type="Gene3D" id="1.10.10.10">
    <property type="entry name" value="Winged helix-like DNA-binding domain superfamily/Winged helix DNA-binding domain"/>
    <property type="match status" value="1"/>
</dbReference>
<dbReference type="GO" id="GO:0003677">
    <property type="term" value="F:DNA binding"/>
    <property type="evidence" value="ECO:0007669"/>
    <property type="project" value="UniProtKB-KW"/>
</dbReference>
<proteinExistence type="predicted"/>
<protein>
    <submittedName>
        <fullName evidence="3">Helix-turn-helix domain-containing protein</fullName>
    </submittedName>
</protein>
<sequence length="345" mass="39984">MKQYHEILPEDYFNNLYKFISQDINKTDNVLISVLKGCGSKTSFLFLRKHLLQNKVAETIHLFDLFLQNNNKQSLREVISDAKVGDLLVIRNLHLSSNPQDFLEELNSLLLDKDFKLPVLAFANHEGIVSPNKYSAKSTPFFSKKYNLTPFSMEELIRMIEISSDYYNWDINPNEYDTLYKLSGGNPRLVKHICINNVEQGIKYSDLETNINDATNNYELAYLAELYVKYDKANLTKLGITDNEGKIKSLLFVEYLKTLNSDFIEKLFPHLSDLEIKVLSILFLNLNQIVRIEKIGDIIYPDPDDYSLWAIYKLISRLKPKVKSQFIIDNVKGKGYIMRAKPTLE</sequence>
<feature type="domain" description="OmpR/PhoB-type" evidence="2">
    <location>
        <begin position="265"/>
        <end position="338"/>
    </location>
</feature>
<dbReference type="GO" id="GO:0000160">
    <property type="term" value="P:phosphorelay signal transduction system"/>
    <property type="evidence" value="ECO:0007669"/>
    <property type="project" value="InterPro"/>
</dbReference>